<organism evidence="2 3">
    <name type="scientific">Lasiosphaeria miniovina</name>
    <dbReference type="NCBI Taxonomy" id="1954250"/>
    <lineage>
        <taxon>Eukaryota</taxon>
        <taxon>Fungi</taxon>
        <taxon>Dikarya</taxon>
        <taxon>Ascomycota</taxon>
        <taxon>Pezizomycotina</taxon>
        <taxon>Sordariomycetes</taxon>
        <taxon>Sordariomycetidae</taxon>
        <taxon>Sordariales</taxon>
        <taxon>Lasiosphaeriaceae</taxon>
        <taxon>Lasiosphaeria</taxon>
    </lineage>
</organism>
<feature type="compositionally biased region" description="Polar residues" evidence="1">
    <location>
        <begin position="55"/>
        <end position="66"/>
    </location>
</feature>
<dbReference type="GeneID" id="85325165"/>
<protein>
    <submittedName>
        <fullName evidence="2">Uncharacterized protein</fullName>
    </submittedName>
</protein>
<comment type="caution">
    <text evidence="2">The sequence shown here is derived from an EMBL/GenBank/DDBJ whole genome shotgun (WGS) entry which is preliminary data.</text>
</comment>
<evidence type="ECO:0000313" key="2">
    <source>
        <dbReference type="EMBL" id="KAK0717078.1"/>
    </source>
</evidence>
<dbReference type="EMBL" id="JAUIRO010000004">
    <property type="protein sequence ID" value="KAK0717078.1"/>
    <property type="molecule type" value="Genomic_DNA"/>
</dbReference>
<proteinExistence type="predicted"/>
<feature type="region of interest" description="Disordered" evidence="1">
    <location>
        <begin position="103"/>
        <end position="133"/>
    </location>
</feature>
<dbReference type="RefSeq" id="XP_060295871.1">
    <property type="nucleotide sequence ID" value="XM_060441895.1"/>
</dbReference>
<dbReference type="Proteomes" id="UP001172101">
    <property type="component" value="Unassembled WGS sequence"/>
</dbReference>
<sequence>MGTGHLFHGIHGHTAPCHAMPCGGRFPFPRRSRHDARLPARRLVGFAMLISTCYHTQGPKPTSTKRGGQAPHRGSRTPFPATLMEAKSETLARSLAAASPYFRGTYPKGSSSSGARTEDHTTLRSAHTLDFIS</sequence>
<name>A0AA40DZC0_9PEZI</name>
<evidence type="ECO:0000313" key="3">
    <source>
        <dbReference type="Proteomes" id="UP001172101"/>
    </source>
</evidence>
<gene>
    <name evidence="2" type="ORF">B0T26DRAFT_708402</name>
</gene>
<reference evidence="2" key="1">
    <citation type="submission" date="2023-06" db="EMBL/GenBank/DDBJ databases">
        <title>Genome-scale phylogeny and comparative genomics of the fungal order Sordariales.</title>
        <authorList>
            <consortium name="Lawrence Berkeley National Laboratory"/>
            <person name="Hensen N."/>
            <person name="Bonometti L."/>
            <person name="Westerberg I."/>
            <person name="Brannstrom I.O."/>
            <person name="Guillou S."/>
            <person name="Cros-Aarteil S."/>
            <person name="Calhoun S."/>
            <person name="Haridas S."/>
            <person name="Kuo A."/>
            <person name="Mondo S."/>
            <person name="Pangilinan J."/>
            <person name="Riley R."/>
            <person name="LaButti K."/>
            <person name="Andreopoulos B."/>
            <person name="Lipzen A."/>
            <person name="Chen C."/>
            <person name="Yanf M."/>
            <person name="Daum C."/>
            <person name="Ng V."/>
            <person name="Clum A."/>
            <person name="Steindorff A."/>
            <person name="Ohm R."/>
            <person name="Martin F."/>
            <person name="Silar P."/>
            <person name="Natvig D."/>
            <person name="Lalanne C."/>
            <person name="Gautier V."/>
            <person name="Ament-velasquez S.L."/>
            <person name="Kruys A."/>
            <person name="Hutchinson M.I."/>
            <person name="Powell A.J."/>
            <person name="Barry K."/>
            <person name="Miller A.N."/>
            <person name="Grigoriev I.V."/>
            <person name="Debuchy R."/>
            <person name="Gladieux P."/>
            <person name="Thoren M.H."/>
            <person name="Johannesson H."/>
        </authorList>
    </citation>
    <scope>NUCLEOTIDE SEQUENCE</scope>
    <source>
        <strain evidence="2">SMH2392-1A</strain>
    </source>
</reference>
<dbReference type="AlphaFoldDB" id="A0AA40DZC0"/>
<accession>A0AA40DZC0</accession>
<feature type="region of interest" description="Disordered" evidence="1">
    <location>
        <begin position="55"/>
        <end position="80"/>
    </location>
</feature>
<keyword evidence="3" id="KW-1185">Reference proteome</keyword>
<evidence type="ECO:0000256" key="1">
    <source>
        <dbReference type="SAM" id="MobiDB-lite"/>
    </source>
</evidence>